<accession>A0A497VDS6</accession>
<dbReference type="Pfam" id="PF12697">
    <property type="entry name" value="Abhydrolase_6"/>
    <property type="match status" value="1"/>
</dbReference>
<feature type="signal peptide" evidence="1">
    <location>
        <begin position="1"/>
        <end position="20"/>
    </location>
</feature>
<dbReference type="Gene3D" id="3.40.50.1820">
    <property type="entry name" value="alpha/beta hydrolase"/>
    <property type="match status" value="1"/>
</dbReference>
<protein>
    <submittedName>
        <fullName evidence="3">Pimeloyl-ACP methyl ester carboxylesterase</fullName>
    </submittedName>
</protein>
<evidence type="ECO:0000256" key="1">
    <source>
        <dbReference type="SAM" id="SignalP"/>
    </source>
</evidence>
<feature type="chain" id="PRO_5019861933" evidence="1">
    <location>
        <begin position="21"/>
        <end position="321"/>
    </location>
</feature>
<evidence type="ECO:0000313" key="3">
    <source>
        <dbReference type="EMBL" id="RLJ41650.1"/>
    </source>
</evidence>
<dbReference type="OrthoDB" id="9815441at2"/>
<evidence type="ECO:0000313" key="4">
    <source>
        <dbReference type="Proteomes" id="UP000269157"/>
    </source>
</evidence>
<dbReference type="InterPro" id="IPR000073">
    <property type="entry name" value="AB_hydrolase_1"/>
</dbReference>
<sequence length="321" mass="34227">MLKVALLIAALLALAGCGTALDKRIKARTAKALAEHPPTGQILDVNGTRVHVHVEGTGPDVVLIHGAGGNWQDFTFSLIPKLKHQFRFIAIDRPAHGHTGRIAGRAGDVESVNEQADLLHAAAEMVGADKPIVLGQSYGGAVALAYGLRHGADTSGLVIVSGVSNPWEGDLDIWYRLTDTWFGRHVLIPMTSAFANDQKAGETLEAIFAPDPVPEGYLEHMGYGLAIRPAQLKTNAAMVNSLLPQIEAQAKLYSGLDMPVEIVHGTADTIVPYDVHAVPLSQKLPDARVTKLDGIGHMPHHADAPSTINALRRLAKRAGLQ</sequence>
<gene>
    <name evidence="3" type="ORF">BCF46_2616</name>
</gene>
<keyword evidence="4" id="KW-1185">Reference proteome</keyword>
<proteinExistence type="predicted"/>
<comment type="caution">
    <text evidence="3">The sequence shown here is derived from an EMBL/GenBank/DDBJ whole genome shotgun (WGS) entry which is preliminary data.</text>
</comment>
<feature type="domain" description="AB hydrolase-1" evidence="2">
    <location>
        <begin position="61"/>
        <end position="304"/>
    </location>
</feature>
<organism evidence="3 4">
    <name type="scientific">Litoreibacter meonggei</name>
    <dbReference type="NCBI Taxonomy" id="1049199"/>
    <lineage>
        <taxon>Bacteria</taxon>
        <taxon>Pseudomonadati</taxon>
        <taxon>Pseudomonadota</taxon>
        <taxon>Alphaproteobacteria</taxon>
        <taxon>Rhodobacterales</taxon>
        <taxon>Roseobacteraceae</taxon>
        <taxon>Litoreibacter</taxon>
    </lineage>
</organism>
<dbReference type="RefSeq" id="WP_121024898.1">
    <property type="nucleotide sequence ID" value="NZ_RCCE01000004.1"/>
</dbReference>
<name>A0A497VDS6_9RHOB</name>
<dbReference type="EMBL" id="RCCE01000004">
    <property type="protein sequence ID" value="RLJ41650.1"/>
    <property type="molecule type" value="Genomic_DNA"/>
</dbReference>
<dbReference type="Proteomes" id="UP000269157">
    <property type="component" value="Unassembled WGS sequence"/>
</dbReference>
<reference evidence="3 4" key="1">
    <citation type="submission" date="2018-10" db="EMBL/GenBank/DDBJ databases">
        <title>Genomic Encyclopedia of Archaeal and Bacterial Type Strains, Phase II (KMG-II): from individual species to whole genera.</title>
        <authorList>
            <person name="Goeker M."/>
        </authorList>
    </citation>
    <scope>NUCLEOTIDE SEQUENCE [LARGE SCALE GENOMIC DNA]</scope>
    <source>
        <strain evidence="3 4">DSM 29466</strain>
    </source>
</reference>
<dbReference type="InterPro" id="IPR050266">
    <property type="entry name" value="AB_hydrolase_sf"/>
</dbReference>
<dbReference type="PANTHER" id="PTHR43798">
    <property type="entry name" value="MONOACYLGLYCEROL LIPASE"/>
    <property type="match status" value="1"/>
</dbReference>
<dbReference type="SUPFAM" id="SSF53474">
    <property type="entry name" value="alpha/beta-Hydrolases"/>
    <property type="match status" value="1"/>
</dbReference>
<evidence type="ECO:0000259" key="2">
    <source>
        <dbReference type="Pfam" id="PF12697"/>
    </source>
</evidence>
<dbReference type="AlphaFoldDB" id="A0A497VDS6"/>
<dbReference type="InterPro" id="IPR029058">
    <property type="entry name" value="AB_hydrolase_fold"/>
</dbReference>
<dbReference type="PROSITE" id="PS51257">
    <property type="entry name" value="PROKAR_LIPOPROTEIN"/>
    <property type="match status" value="1"/>
</dbReference>
<dbReference type="PRINTS" id="PR00111">
    <property type="entry name" value="ABHYDROLASE"/>
</dbReference>
<keyword evidence="1" id="KW-0732">Signal</keyword>